<proteinExistence type="predicted"/>
<dbReference type="GeneID" id="38780791"/>
<evidence type="ECO:0000313" key="2">
    <source>
        <dbReference type="EMBL" id="GBE83874.1"/>
    </source>
</evidence>
<sequence length="164" mass="17725">MDKPILDDSKPVSAVTALEALNKIVPEKDQLVALPSWSHHAESSQPDFWRSPVIMPGAHSVFAFGNDIRPLLADVRRESGPTGLCVSMEDVSPTPVWLNPEYDATVSGIRPRKHGRKGETKGEDGNVNSDGEGTGTSPKKGRLPKGQPGQKKNASTSNPRSHRK</sequence>
<comment type="caution">
    <text evidence="2">The sequence shown here is derived from an EMBL/GenBank/DDBJ whole genome shotgun (WGS) entry which is preliminary data.</text>
</comment>
<feature type="region of interest" description="Disordered" evidence="1">
    <location>
        <begin position="84"/>
        <end position="164"/>
    </location>
</feature>
<accession>A0A401GQ40</accession>
<evidence type="ECO:0000313" key="3">
    <source>
        <dbReference type="Proteomes" id="UP000287166"/>
    </source>
</evidence>
<protein>
    <submittedName>
        <fullName evidence="2">Uncharacterized protein</fullName>
    </submittedName>
</protein>
<dbReference type="Proteomes" id="UP000287166">
    <property type="component" value="Unassembled WGS sequence"/>
</dbReference>
<name>A0A401GQ40_9APHY</name>
<feature type="compositionally biased region" description="Polar residues" evidence="1">
    <location>
        <begin position="150"/>
        <end position="164"/>
    </location>
</feature>
<reference evidence="2 3" key="1">
    <citation type="journal article" date="2018" name="Sci. Rep.">
        <title>Genome sequence of the cauliflower mushroom Sparassis crispa (Hanabiratake) and its association with beneficial usage.</title>
        <authorList>
            <person name="Kiyama R."/>
            <person name="Furutani Y."/>
            <person name="Kawaguchi K."/>
            <person name="Nakanishi T."/>
        </authorList>
    </citation>
    <scope>NUCLEOTIDE SEQUENCE [LARGE SCALE GENOMIC DNA]</scope>
</reference>
<feature type="compositionally biased region" description="Polar residues" evidence="1">
    <location>
        <begin position="126"/>
        <end position="137"/>
    </location>
</feature>
<dbReference type="EMBL" id="BFAD01000005">
    <property type="protein sequence ID" value="GBE83874.1"/>
    <property type="molecule type" value="Genomic_DNA"/>
</dbReference>
<dbReference type="InParanoid" id="A0A401GQ40"/>
<dbReference type="RefSeq" id="XP_027614787.1">
    <property type="nucleotide sequence ID" value="XM_027758986.1"/>
</dbReference>
<evidence type="ECO:0000256" key="1">
    <source>
        <dbReference type="SAM" id="MobiDB-lite"/>
    </source>
</evidence>
<keyword evidence="3" id="KW-1185">Reference proteome</keyword>
<dbReference type="AlphaFoldDB" id="A0A401GQ40"/>
<gene>
    <name evidence="2" type="ORF">SCP_0509310</name>
</gene>
<organism evidence="2 3">
    <name type="scientific">Sparassis crispa</name>
    <dbReference type="NCBI Taxonomy" id="139825"/>
    <lineage>
        <taxon>Eukaryota</taxon>
        <taxon>Fungi</taxon>
        <taxon>Dikarya</taxon>
        <taxon>Basidiomycota</taxon>
        <taxon>Agaricomycotina</taxon>
        <taxon>Agaricomycetes</taxon>
        <taxon>Polyporales</taxon>
        <taxon>Sparassidaceae</taxon>
        <taxon>Sparassis</taxon>
    </lineage>
</organism>